<sequence length="223" mass="25823">MTHPLQSLFDLQDHLRRKAVWRHALDHQNPEDERVPYPRFLAVLPDEAQFQHCLEEAERLNKKCQEVGITTRWLPSFFNETWENATVRVTEAYKPKILMGEGTLPLMSVELSEKDAYIRARLQELQELDAPHFSLSLDGVEANGRYCPELVYHARKPVTVRVSTGRKFRLYARIMGGGHRNSVKIGAVVVRGFEGQVYEDLPRATRKDTKPLLIKIKRYSFHG</sequence>
<protein>
    <submittedName>
        <fullName evidence="1">Uncharacterized protein</fullName>
    </submittedName>
</protein>
<comment type="caution">
    <text evidence="1">The sequence shown here is derived from an EMBL/GenBank/DDBJ whole genome shotgun (WGS) entry which is preliminary data.</text>
</comment>
<evidence type="ECO:0000313" key="1">
    <source>
        <dbReference type="EMBL" id="GGJ59004.1"/>
    </source>
</evidence>
<evidence type="ECO:0000313" key="2">
    <source>
        <dbReference type="Proteomes" id="UP000632222"/>
    </source>
</evidence>
<accession>A0ABQ2DJ31</accession>
<organism evidence="1 2">
    <name type="scientific">Deinococcus roseus</name>
    <dbReference type="NCBI Taxonomy" id="392414"/>
    <lineage>
        <taxon>Bacteria</taxon>
        <taxon>Thermotogati</taxon>
        <taxon>Deinococcota</taxon>
        <taxon>Deinococci</taxon>
        <taxon>Deinococcales</taxon>
        <taxon>Deinococcaceae</taxon>
        <taxon>Deinococcus</taxon>
    </lineage>
</organism>
<gene>
    <name evidence="1" type="ORF">GCM10008938_51310</name>
</gene>
<name>A0ABQ2DJ31_9DEIO</name>
<dbReference type="RefSeq" id="WP_189009221.1">
    <property type="nucleotide sequence ID" value="NZ_BMOD01000047.1"/>
</dbReference>
<dbReference type="Proteomes" id="UP000632222">
    <property type="component" value="Unassembled WGS sequence"/>
</dbReference>
<keyword evidence="2" id="KW-1185">Reference proteome</keyword>
<reference evidence="2" key="1">
    <citation type="journal article" date="2019" name="Int. J. Syst. Evol. Microbiol.">
        <title>The Global Catalogue of Microorganisms (GCM) 10K type strain sequencing project: providing services to taxonomists for standard genome sequencing and annotation.</title>
        <authorList>
            <consortium name="The Broad Institute Genomics Platform"/>
            <consortium name="The Broad Institute Genome Sequencing Center for Infectious Disease"/>
            <person name="Wu L."/>
            <person name="Ma J."/>
        </authorList>
    </citation>
    <scope>NUCLEOTIDE SEQUENCE [LARGE SCALE GENOMIC DNA]</scope>
    <source>
        <strain evidence="2">JCM 14370</strain>
    </source>
</reference>
<proteinExistence type="predicted"/>
<dbReference type="EMBL" id="BMOD01000047">
    <property type="protein sequence ID" value="GGJ59004.1"/>
    <property type="molecule type" value="Genomic_DNA"/>
</dbReference>